<dbReference type="AlphaFoldDB" id="A0A7Y9DMC0"/>
<proteinExistence type="predicted"/>
<dbReference type="Proteomes" id="UP000521922">
    <property type="component" value="Unassembled WGS sequence"/>
</dbReference>
<reference evidence="2 3" key="1">
    <citation type="submission" date="2020-07" db="EMBL/GenBank/DDBJ databases">
        <title>Sequencing the genomes of 1000 actinobacteria strains.</title>
        <authorList>
            <person name="Klenk H.-P."/>
        </authorList>
    </citation>
    <scope>NUCLEOTIDE SEQUENCE [LARGE SCALE GENOMIC DNA]</scope>
    <source>
        <strain evidence="2 3">DSM 7487</strain>
    </source>
</reference>
<evidence type="ECO:0000256" key="1">
    <source>
        <dbReference type="SAM" id="MobiDB-lite"/>
    </source>
</evidence>
<dbReference type="RefSeq" id="WP_179752687.1">
    <property type="nucleotide sequence ID" value="NZ_BAAAGN010000010.1"/>
</dbReference>
<accession>A0A7Y9DMC0</accession>
<evidence type="ECO:0000313" key="2">
    <source>
        <dbReference type="EMBL" id="NYD23159.1"/>
    </source>
</evidence>
<feature type="compositionally biased region" description="Low complexity" evidence="1">
    <location>
        <begin position="115"/>
        <end position="132"/>
    </location>
</feature>
<feature type="compositionally biased region" description="Basic residues" evidence="1">
    <location>
        <begin position="97"/>
        <end position="108"/>
    </location>
</feature>
<sequence length="158" mass="17018">MDRFELDVGVPELPADFTAAGAASTLPPRPPGLMAQLQEIVLDVFADSDELLTLDAVRREVWLRLPEDLRSSWLVLVVGGNVSATLAHLSDTGHLVRHRRGWSSRRHPARGDGSPTAAAPAAPRDTSAPRAAARPRETPRAPHGPPPLADGWEQDPLL</sequence>
<dbReference type="EMBL" id="JACCBB010000001">
    <property type="protein sequence ID" value="NYD23159.1"/>
    <property type="molecule type" value="Genomic_DNA"/>
</dbReference>
<feature type="region of interest" description="Disordered" evidence="1">
    <location>
        <begin position="97"/>
        <end position="158"/>
    </location>
</feature>
<protein>
    <submittedName>
        <fullName evidence="2">Uncharacterized protein</fullName>
    </submittedName>
</protein>
<evidence type="ECO:0000313" key="3">
    <source>
        <dbReference type="Proteomes" id="UP000521922"/>
    </source>
</evidence>
<organism evidence="2 3">
    <name type="scientific">Kineococcus aurantiacus</name>
    <dbReference type="NCBI Taxonomy" id="37633"/>
    <lineage>
        <taxon>Bacteria</taxon>
        <taxon>Bacillati</taxon>
        <taxon>Actinomycetota</taxon>
        <taxon>Actinomycetes</taxon>
        <taxon>Kineosporiales</taxon>
        <taxon>Kineosporiaceae</taxon>
        <taxon>Kineococcus</taxon>
    </lineage>
</organism>
<gene>
    <name evidence="2" type="ORF">BJ968_002699</name>
</gene>
<name>A0A7Y9DMC0_9ACTN</name>
<keyword evidence="3" id="KW-1185">Reference proteome</keyword>
<comment type="caution">
    <text evidence="2">The sequence shown here is derived from an EMBL/GenBank/DDBJ whole genome shotgun (WGS) entry which is preliminary data.</text>
</comment>